<dbReference type="Gene3D" id="3.30.160.390">
    <property type="entry name" value="Integrase, DNA-binding domain"/>
    <property type="match status" value="1"/>
</dbReference>
<dbReference type="InterPro" id="IPR010998">
    <property type="entry name" value="Integrase_recombinase_N"/>
</dbReference>
<dbReference type="GO" id="GO:0003677">
    <property type="term" value="F:DNA binding"/>
    <property type="evidence" value="ECO:0007669"/>
    <property type="project" value="UniProtKB-KW"/>
</dbReference>
<dbReference type="InterPro" id="IPR011010">
    <property type="entry name" value="DNA_brk_join_enz"/>
</dbReference>
<evidence type="ECO:0000259" key="5">
    <source>
        <dbReference type="PROSITE" id="PS51898"/>
    </source>
</evidence>
<dbReference type="InterPro" id="IPR013762">
    <property type="entry name" value="Integrase-like_cat_sf"/>
</dbReference>
<feature type="domain" description="Tyr recombinase" evidence="5">
    <location>
        <begin position="228"/>
        <end position="420"/>
    </location>
</feature>
<dbReference type="CDD" id="cd00796">
    <property type="entry name" value="INT_Rci_Hp1_C"/>
    <property type="match status" value="1"/>
</dbReference>
<dbReference type="InterPro" id="IPR002104">
    <property type="entry name" value="Integrase_catalytic"/>
</dbReference>
<dbReference type="Gene3D" id="1.10.443.10">
    <property type="entry name" value="Intergrase catalytic core"/>
    <property type="match status" value="1"/>
</dbReference>
<dbReference type="PANTHER" id="PTHR30629:SF2">
    <property type="entry name" value="PROPHAGE INTEGRASE INTS-RELATED"/>
    <property type="match status" value="1"/>
</dbReference>
<keyword evidence="3" id="KW-0238">DNA-binding</keyword>
<dbReference type="InterPro" id="IPR038488">
    <property type="entry name" value="Integrase_DNA-bd_sf"/>
</dbReference>
<dbReference type="PANTHER" id="PTHR30629">
    <property type="entry name" value="PROPHAGE INTEGRASE"/>
    <property type="match status" value="1"/>
</dbReference>
<gene>
    <name evidence="6" type="ORF">EAH89_09530</name>
</gene>
<dbReference type="EMBL" id="RCZP01000006">
    <property type="protein sequence ID" value="TPG58186.1"/>
    <property type="molecule type" value="Genomic_DNA"/>
</dbReference>
<evidence type="ECO:0000256" key="1">
    <source>
        <dbReference type="ARBA" id="ARBA00008857"/>
    </source>
</evidence>
<evidence type="ECO:0000313" key="6">
    <source>
        <dbReference type="EMBL" id="TPG58186.1"/>
    </source>
</evidence>
<dbReference type="Pfam" id="PF13356">
    <property type="entry name" value="Arm-DNA-bind_3"/>
    <property type="match status" value="1"/>
</dbReference>
<dbReference type="GO" id="GO:0006310">
    <property type="term" value="P:DNA recombination"/>
    <property type="evidence" value="ECO:0007669"/>
    <property type="project" value="UniProtKB-KW"/>
</dbReference>
<comment type="caution">
    <text evidence="6">The sequence shown here is derived from an EMBL/GenBank/DDBJ whole genome shotgun (WGS) entry which is preliminary data.</text>
</comment>
<keyword evidence="2" id="KW-0229">DNA integration</keyword>
<accession>A0A502GB07</accession>
<proteinExistence type="inferred from homology"/>
<dbReference type="Gene3D" id="1.10.150.130">
    <property type="match status" value="1"/>
</dbReference>
<name>A0A502GB07_9PROT</name>
<dbReference type="PROSITE" id="PS51898">
    <property type="entry name" value="TYR_RECOMBINASE"/>
    <property type="match status" value="1"/>
</dbReference>
<keyword evidence="4" id="KW-0233">DNA recombination</keyword>
<dbReference type="GO" id="GO:0015074">
    <property type="term" value="P:DNA integration"/>
    <property type="evidence" value="ECO:0007669"/>
    <property type="project" value="UniProtKB-KW"/>
</dbReference>
<dbReference type="RefSeq" id="WP_140882570.1">
    <property type="nucleotide sequence ID" value="NZ_RCZP01000006.1"/>
</dbReference>
<reference evidence="6 7" key="1">
    <citation type="journal article" date="2019" name="Environ. Microbiol.">
        <title>Species interactions and distinct microbial communities in high Arctic permafrost affected cryosols are associated with the CH4 and CO2 gas fluxes.</title>
        <authorList>
            <person name="Altshuler I."/>
            <person name="Hamel J."/>
            <person name="Turney S."/>
            <person name="Magnuson E."/>
            <person name="Levesque R."/>
            <person name="Greer C."/>
            <person name="Whyte L.G."/>
        </authorList>
    </citation>
    <scope>NUCLEOTIDE SEQUENCE [LARGE SCALE GENOMIC DNA]</scope>
    <source>
        <strain evidence="6 7">S9.3B</strain>
    </source>
</reference>
<dbReference type="Proteomes" id="UP000317078">
    <property type="component" value="Unassembled WGS sequence"/>
</dbReference>
<protein>
    <submittedName>
        <fullName evidence="6">DUF4102 domain-containing protein</fullName>
    </submittedName>
</protein>
<dbReference type="Pfam" id="PF00589">
    <property type="entry name" value="Phage_integrase"/>
    <property type="match status" value="1"/>
</dbReference>
<sequence>MQVAEKQRKLGIREVETLAPNQTIWCPSVAGFGARRRAGQDVSFVLLYRNADGRKRRYTIGKHGSPWVPETARAEARRVLSLVAKGEDPAGAKQAWREAPTVSEVCDAYLRDAEAGTLLTRRGKPKKASTLVTDRSRIDSHIRPHLGAMKAAAVTAKDTRAFMAAVMAGRGARRVTTGKLRGLSYVRGGSGAAARTMGLLGAIFAYAVEQGIRADNPVRGIVRPADGKRDRRLSDAEYAALGAVLRELVEALAPRKDGKPKRAEVWPHAVAAARFLALTGWRLGEALDLRWQHVDLTTRTARLSDTKTGASVRPLAWAALNVLMRQRMLVPHEPDNRVFPPARGEGAMTGFPKALARITAKATLPADVTAHTLRHSAASVGGDLGLSDLAIGAVLGHRSGTVTSRYIHAADAITLKTADAIAASVAERMGDAQPTGAVMRFPHAGAA</sequence>
<evidence type="ECO:0000256" key="3">
    <source>
        <dbReference type="ARBA" id="ARBA00023125"/>
    </source>
</evidence>
<dbReference type="InterPro" id="IPR025166">
    <property type="entry name" value="Integrase_DNA_bind_dom"/>
</dbReference>
<dbReference type="InterPro" id="IPR050808">
    <property type="entry name" value="Phage_Integrase"/>
</dbReference>
<dbReference type="OrthoDB" id="7298605at2"/>
<keyword evidence="7" id="KW-1185">Reference proteome</keyword>
<comment type="similarity">
    <text evidence="1">Belongs to the 'phage' integrase family.</text>
</comment>
<evidence type="ECO:0000313" key="7">
    <source>
        <dbReference type="Proteomes" id="UP000317078"/>
    </source>
</evidence>
<dbReference type="SUPFAM" id="SSF56349">
    <property type="entry name" value="DNA breaking-rejoining enzymes"/>
    <property type="match status" value="1"/>
</dbReference>
<evidence type="ECO:0000256" key="4">
    <source>
        <dbReference type="ARBA" id="ARBA00023172"/>
    </source>
</evidence>
<dbReference type="AlphaFoldDB" id="A0A502GB07"/>
<evidence type="ECO:0000256" key="2">
    <source>
        <dbReference type="ARBA" id="ARBA00022908"/>
    </source>
</evidence>
<organism evidence="6 7">
    <name type="scientific">Muricoccus nepalensis</name>
    <dbReference type="NCBI Taxonomy" id="1854500"/>
    <lineage>
        <taxon>Bacteria</taxon>
        <taxon>Pseudomonadati</taxon>
        <taxon>Pseudomonadota</taxon>
        <taxon>Alphaproteobacteria</taxon>
        <taxon>Acetobacterales</taxon>
        <taxon>Roseomonadaceae</taxon>
        <taxon>Muricoccus</taxon>
    </lineage>
</organism>